<name>A0A9X2L0I6_9BACT</name>
<organism evidence="1 2">
    <name type="scientific">Gracilimonas sediminicola</name>
    <dbReference type="NCBI Taxonomy" id="2952158"/>
    <lineage>
        <taxon>Bacteria</taxon>
        <taxon>Pseudomonadati</taxon>
        <taxon>Balneolota</taxon>
        <taxon>Balneolia</taxon>
        <taxon>Balneolales</taxon>
        <taxon>Balneolaceae</taxon>
        <taxon>Gracilimonas</taxon>
    </lineage>
</organism>
<evidence type="ECO:0000313" key="2">
    <source>
        <dbReference type="Proteomes" id="UP001139125"/>
    </source>
</evidence>
<accession>A0A9X2L0I6</accession>
<dbReference type="AlphaFoldDB" id="A0A9X2L0I6"/>
<sequence>MKDSQKSTKDATASDVEAIVSNHAVCSGCDEEKATVDRYMFDGLCADCTDRALYDYKFQKQAQKTNRVLIEHGY</sequence>
<keyword evidence="2" id="KW-1185">Reference proteome</keyword>
<dbReference type="RefSeq" id="WP_255131695.1">
    <property type="nucleotide sequence ID" value="NZ_JANDBC010000001.1"/>
</dbReference>
<comment type="caution">
    <text evidence="1">The sequence shown here is derived from an EMBL/GenBank/DDBJ whole genome shotgun (WGS) entry which is preliminary data.</text>
</comment>
<reference evidence="1" key="1">
    <citation type="submission" date="2022-06" db="EMBL/GenBank/DDBJ databases">
        <title>Gracilimonas sp. CAU 1638 isolated from sea sediment.</title>
        <authorList>
            <person name="Kim W."/>
        </authorList>
    </citation>
    <scope>NUCLEOTIDE SEQUENCE</scope>
    <source>
        <strain evidence="1">CAU 1638</strain>
    </source>
</reference>
<protein>
    <submittedName>
        <fullName evidence="1">Uncharacterized protein</fullName>
    </submittedName>
</protein>
<gene>
    <name evidence="1" type="ORF">NM125_00310</name>
</gene>
<proteinExistence type="predicted"/>
<evidence type="ECO:0000313" key="1">
    <source>
        <dbReference type="EMBL" id="MCP9290014.1"/>
    </source>
</evidence>
<dbReference type="EMBL" id="JANDBC010000001">
    <property type="protein sequence ID" value="MCP9290014.1"/>
    <property type="molecule type" value="Genomic_DNA"/>
</dbReference>
<dbReference type="Proteomes" id="UP001139125">
    <property type="component" value="Unassembled WGS sequence"/>
</dbReference>